<proteinExistence type="predicted"/>
<keyword evidence="2" id="KW-1185">Reference proteome</keyword>
<reference evidence="2" key="1">
    <citation type="journal article" date="2015" name="PLoS Genet.">
        <title>Genome Sequence and Transcriptome Analyses of Chrysochromulina tobin: Metabolic Tools for Enhanced Algal Fitness in the Prominent Order Prymnesiales (Haptophyceae).</title>
        <authorList>
            <person name="Hovde B.T."/>
            <person name="Deodato C.R."/>
            <person name="Hunsperger H.M."/>
            <person name="Ryken S.A."/>
            <person name="Yost W."/>
            <person name="Jha R.K."/>
            <person name="Patterson J."/>
            <person name="Monnat R.J. Jr."/>
            <person name="Barlow S.B."/>
            <person name="Starkenburg S.R."/>
            <person name="Cattolico R.A."/>
        </authorList>
    </citation>
    <scope>NUCLEOTIDE SEQUENCE</scope>
    <source>
        <strain evidence="2">CCMP291</strain>
    </source>
</reference>
<accession>A0A0M0JVY8</accession>
<dbReference type="AlphaFoldDB" id="A0A0M0JVY8"/>
<protein>
    <submittedName>
        <fullName evidence="1">Uncharacterized protein</fullName>
    </submittedName>
</protein>
<name>A0A0M0JVY8_9EUKA</name>
<sequence length="103" mass="10998">MRRPSIAISVVPLPPLLSMGCHFVARGSARLARRPAGASGIASGARVASSPISRLACPAAGSRASRALPRARLRAVFGSRCWLRLRHVRAVFGRRCRSSSRPL</sequence>
<gene>
    <name evidence="1" type="ORF">Ctob_012333</name>
</gene>
<organism evidence="1 2">
    <name type="scientific">Chrysochromulina tobinii</name>
    <dbReference type="NCBI Taxonomy" id="1460289"/>
    <lineage>
        <taxon>Eukaryota</taxon>
        <taxon>Haptista</taxon>
        <taxon>Haptophyta</taxon>
        <taxon>Prymnesiophyceae</taxon>
        <taxon>Prymnesiales</taxon>
        <taxon>Chrysochromulinaceae</taxon>
        <taxon>Chrysochromulina</taxon>
    </lineage>
</organism>
<evidence type="ECO:0000313" key="2">
    <source>
        <dbReference type="Proteomes" id="UP000037460"/>
    </source>
</evidence>
<dbReference type="Proteomes" id="UP000037460">
    <property type="component" value="Unassembled WGS sequence"/>
</dbReference>
<dbReference type="PROSITE" id="PS51257">
    <property type="entry name" value="PROKAR_LIPOPROTEIN"/>
    <property type="match status" value="1"/>
</dbReference>
<evidence type="ECO:0000313" key="1">
    <source>
        <dbReference type="EMBL" id="KOO30447.1"/>
    </source>
</evidence>
<dbReference type="EMBL" id="JWZX01002224">
    <property type="protein sequence ID" value="KOO30447.1"/>
    <property type="molecule type" value="Genomic_DNA"/>
</dbReference>
<comment type="caution">
    <text evidence="1">The sequence shown here is derived from an EMBL/GenBank/DDBJ whole genome shotgun (WGS) entry which is preliminary data.</text>
</comment>